<evidence type="ECO:0000313" key="6">
    <source>
        <dbReference type="Proteomes" id="UP000589085"/>
    </source>
</evidence>
<evidence type="ECO:0000256" key="1">
    <source>
        <dbReference type="ARBA" id="ARBA00023002"/>
    </source>
</evidence>
<dbReference type="Gene3D" id="3.40.50.720">
    <property type="entry name" value="NAD(P)-binding Rossmann-like Domain"/>
    <property type="match status" value="1"/>
</dbReference>
<evidence type="ECO:0000256" key="3">
    <source>
        <dbReference type="SAM" id="MobiDB-lite"/>
    </source>
</evidence>
<evidence type="ECO:0000256" key="2">
    <source>
        <dbReference type="ARBA" id="ARBA00023445"/>
    </source>
</evidence>
<evidence type="ECO:0000313" key="5">
    <source>
        <dbReference type="EMBL" id="MBB2162495.1"/>
    </source>
</evidence>
<reference evidence="5 6" key="1">
    <citation type="submission" date="2020-04" db="EMBL/GenBank/DDBJ databases">
        <title>Description of novel Gluconacetobacter.</title>
        <authorList>
            <person name="Sombolestani A."/>
        </authorList>
    </citation>
    <scope>NUCLEOTIDE SEQUENCE [LARGE SCALE GENOMIC DNA]</scope>
    <source>
        <strain evidence="5 6">LMG 19747</strain>
    </source>
</reference>
<dbReference type="GO" id="GO:0016616">
    <property type="term" value="F:oxidoreductase activity, acting on the CH-OH group of donors, NAD or NADP as acceptor"/>
    <property type="evidence" value="ECO:0007669"/>
    <property type="project" value="TreeGrafter"/>
</dbReference>
<sequence>MPPRHVTRPVFFRGGSSHAIQSARPHRPPGLGTLPRHHDLRRSGWHLETDRRPRAGERGWSGPCRPGDRLNVVPADLTADAGWDAAAEGVRYVLHVASPVLVRAPKDPDELIGPARDGAARVMRAAIRAGAERVVMTSSVAAASRRVGGPDCECDETVWTDPDAPGVDAYTRSKTIAERTAWEIIGAEGGATTLAVVNPSVILGPVLGRDFSPSIGLVQRLLAGKVPGLPCLGFDFVDVRDLADLHLRAMTSPAAAGRRFIGAGEFAWIADIAGILKARLGLEAAKVPTRALPDFVLRLVGLFDRDLGAMNGYLGHRYTYSSAKAQSVLGWKARSLEETIADCARSLIAVGAV</sequence>
<dbReference type="SUPFAM" id="SSF51735">
    <property type="entry name" value="NAD(P)-binding Rossmann-fold domains"/>
    <property type="match status" value="1"/>
</dbReference>
<dbReference type="InterPro" id="IPR036291">
    <property type="entry name" value="NAD(P)-bd_dom_sf"/>
</dbReference>
<evidence type="ECO:0000259" key="4">
    <source>
        <dbReference type="Pfam" id="PF01370"/>
    </source>
</evidence>
<dbReference type="Pfam" id="PF01370">
    <property type="entry name" value="Epimerase"/>
    <property type="match status" value="1"/>
</dbReference>
<keyword evidence="1" id="KW-0560">Oxidoreductase</keyword>
<proteinExistence type="inferred from homology"/>
<feature type="region of interest" description="Disordered" evidence="3">
    <location>
        <begin position="1"/>
        <end position="63"/>
    </location>
</feature>
<feature type="compositionally biased region" description="Basic and acidic residues" evidence="3">
    <location>
        <begin position="41"/>
        <end position="57"/>
    </location>
</feature>
<dbReference type="PANTHER" id="PTHR10366:SF564">
    <property type="entry name" value="STEROL-4-ALPHA-CARBOXYLATE 3-DEHYDROGENASE, DECARBOXYLATING"/>
    <property type="match status" value="1"/>
</dbReference>
<accession>A0A7W4NTP0</accession>
<name>A0A7W4NTP0_9PROT</name>
<gene>
    <name evidence="5" type="ORF">HLH48_20475</name>
</gene>
<dbReference type="InterPro" id="IPR050425">
    <property type="entry name" value="NAD(P)_dehydrat-like"/>
</dbReference>
<dbReference type="AlphaFoldDB" id="A0A7W4NTP0"/>
<organism evidence="5 6">
    <name type="scientific">Gluconacetobacter sacchari</name>
    <dbReference type="NCBI Taxonomy" id="92759"/>
    <lineage>
        <taxon>Bacteria</taxon>
        <taxon>Pseudomonadati</taxon>
        <taxon>Pseudomonadota</taxon>
        <taxon>Alphaproteobacteria</taxon>
        <taxon>Acetobacterales</taxon>
        <taxon>Acetobacteraceae</taxon>
        <taxon>Gluconacetobacter</taxon>
    </lineage>
</organism>
<dbReference type="InterPro" id="IPR001509">
    <property type="entry name" value="Epimerase_deHydtase"/>
</dbReference>
<comment type="caution">
    <text evidence="5">The sequence shown here is derived from an EMBL/GenBank/DDBJ whole genome shotgun (WGS) entry which is preliminary data.</text>
</comment>
<comment type="similarity">
    <text evidence="2">Belongs to the NAD(P)-dependent epimerase/dehydratase family. Dihydroflavonol-4-reductase subfamily.</text>
</comment>
<dbReference type="PANTHER" id="PTHR10366">
    <property type="entry name" value="NAD DEPENDENT EPIMERASE/DEHYDRATASE"/>
    <property type="match status" value="1"/>
</dbReference>
<feature type="domain" description="NAD-dependent epimerase/dehydratase" evidence="4">
    <location>
        <begin position="64"/>
        <end position="256"/>
    </location>
</feature>
<protein>
    <submittedName>
        <fullName evidence="5">NAD-dependent epimerase/dehydratase family protein</fullName>
    </submittedName>
</protein>
<dbReference type="Proteomes" id="UP000589085">
    <property type="component" value="Unassembled WGS sequence"/>
</dbReference>
<dbReference type="EMBL" id="JABEQJ010000040">
    <property type="protein sequence ID" value="MBB2162495.1"/>
    <property type="molecule type" value="Genomic_DNA"/>
</dbReference>